<name>A0ABP9LT49_9ACTN</name>
<evidence type="ECO:0000313" key="1">
    <source>
        <dbReference type="EMBL" id="GAA5082802.1"/>
    </source>
</evidence>
<sequence>MHHRQHRPRRLASAEPATVTVATAYEGAVMMTTKCPNHALTCPDGGVRFGGYNGRVMITPVSESSASTAAAVAAKVVA</sequence>
<dbReference type="EMBL" id="BAABKC010000156">
    <property type="protein sequence ID" value="GAA5082802.1"/>
    <property type="molecule type" value="Genomic_DNA"/>
</dbReference>
<organism evidence="1 2">
    <name type="scientific">Streptomyces similanensis</name>
    <dbReference type="NCBI Taxonomy" id="1274988"/>
    <lineage>
        <taxon>Bacteria</taxon>
        <taxon>Bacillati</taxon>
        <taxon>Actinomycetota</taxon>
        <taxon>Actinomycetes</taxon>
        <taxon>Kitasatosporales</taxon>
        <taxon>Streptomycetaceae</taxon>
        <taxon>Streptomyces</taxon>
    </lineage>
</organism>
<protein>
    <submittedName>
        <fullName evidence="1">Uncharacterized protein</fullName>
    </submittedName>
</protein>
<keyword evidence="2" id="KW-1185">Reference proteome</keyword>
<gene>
    <name evidence="1" type="ORF">GCM10023336_77640</name>
</gene>
<dbReference type="Proteomes" id="UP001500124">
    <property type="component" value="Unassembled WGS sequence"/>
</dbReference>
<evidence type="ECO:0000313" key="2">
    <source>
        <dbReference type="Proteomes" id="UP001500124"/>
    </source>
</evidence>
<proteinExistence type="predicted"/>
<accession>A0ABP9LT49</accession>
<reference evidence="2" key="1">
    <citation type="journal article" date="2019" name="Int. J. Syst. Evol. Microbiol.">
        <title>The Global Catalogue of Microorganisms (GCM) 10K type strain sequencing project: providing services to taxonomists for standard genome sequencing and annotation.</title>
        <authorList>
            <consortium name="The Broad Institute Genomics Platform"/>
            <consortium name="The Broad Institute Genome Sequencing Center for Infectious Disease"/>
            <person name="Wu L."/>
            <person name="Ma J."/>
        </authorList>
    </citation>
    <scope>NUCLEOTIDE SEQUENCE [LARGE SCALE GENOMIC DNA]</scope>
    <source>
        <strain evidence="2">JCM 18410</strain>
    </source>
</reference>
<comment type="caution">
    <text evidence="1">The sequence shown here is derived from an EMBL/GenBank/DDBJ whole genome shotgun (WGS) entry which is preliminary data.</text>
</comment>